<keyword evidence="1" id="KW-0732">Signal</keyword>
<accession>K1JIP8</accession>
<evidence type="ECO:0000256" key="1">
    <source>
        <dbReference type="SAM" id="SignalP"/>
    </source>
</evidence>
<keyword evidence="3" id="KW-1185">Reference proteome</keyword>
<name>K1JIP8_9GAMM</name>
<evidence type="ECO:0000313" key="3">
    <source>
        <dbReference type="Proteomes" id="UP000005149"/>
    </source>
</evidence>
<comment type="caution">
    <text evidence="2">The sequence shown here is derived from an EMBL/GenBank/DDBJ whole genome shotgun (WGS) entry which is preliminary data.</text>
</comment>
<feature type="signal peptide" evidence="1">
    <location>
        <begin position="1"/>
        <end position="19"/>
    </location>
</feature>
<dbReference type="InterPro" id="IPR045689">
    <property type="entry name" value="Slr4"/>
</dbReference>
<dbReference type="EMBL" id="AGWR01000016">
    <property type="protein sequence ID" value="EKB27742.1"/>
    <property type="molecule type" value="Genomic_DNA"/>
</dbReference>
<dbReference type="Pfam" id="PF19526">
    <property type="entry name" value="Slr4"/>
    <property type="match status" value="1"/>
</dbReference>
<evidence type="ECO:0008006" key="4">
    <source>
        <dbReference type="Google" id="ProtNLM"/>
    </source>
</evidence>
<dbReference type="AlphaFoldDB" id="K1JIP8"/>
<feature type="chain" id="PRO_5003846377" description="S-layer protein" evidence="1">
    <location>
        <begin position="20"/>
        <end position="462"/>
    </location>
</feature>
<reference evidence="2 3" key="1">
    <citation type="submission" date="2012-06" db="EMBL/GenBank/DDBJ databases">
        <title>The Genome Sequence of Aeromonas hydrophila SSU.</title>
        <authorList>
            <consortium name="The Broad Institute Genome Sequencing Platform"/>
            <person name="Earl A."/>
            <person name="Ward D."/>
            <person name="Feldgarden M."/>
            <person name="Gevers D."/>
            <person name="Chopra A."/>
            <person name="Walker B."/>
            <person name="Young S.K."/>
            <person name="Zeng Q."/>
            <person name="Gargeya S."/>
            <person name="Fitzgerald M."/>
            <person name="Haas B."/>
            <person name="Abouelleil A."/>
            <person name="Alvarado L."/>
            <person name="Arachchi H.M."/>
            <person name="Berlin A.M."/>
            <person name="Chapman S.B."/>
            <person name="Goldberg J."/>
            <person name="Griggs A."/>
            <person name="Gujja S."/>
            <person name="Hansen M."/>
            <person name="Howarth C."/>
            <person name="Imamovic A."/>
            <person name="Larimer J."/>
            <person name="McCowan C."/>
            <person name="Montmayeur A."/>
            <person name="Murphy C."/>
            <person name="Neiman D."/>
            <person name="Pearson M."/>
            <person name="Priest M."/>
            <person name="Roberts A."/>
            <person name="Saif S."/>
            <person name="Shea T."/>
            <person name="Sisk P."/>
            <person name="Sykes S."/>
            <person name="Wortman J."/>
            <person name="Nusbaum C."/>
            <person name="Birren B."/>
        </authorList>
    </citation>
    <scope>NUCLEOTIDE SEQUENCE [LARGE SCALE GENOMIC DNA]</scope>
    <source>
        <strain evidence="2 3">SSU</strain>
    </source>
</reference>
<sequence>MKKTLIALAVAGLSFNAAATVTIGDSTTVKSYASEIAMPATLTNAGTALDVKTPIAFSATKDVKRYVRFDLTNAEFATAITSDKLTTDATYDPGSGAVPVDLRASVSVGGGVGSKFVVIEINPIATLENTANLTLALNKVKALSGEASVNYRLYETGVDANAGNDKILAQKEGKLFTSKSALTVAVVKGADRKIDVTQESKFFTDDAQKNIKATDVGTLTVKADGDVLDANSTNMTMAKLVKTSAVVVTGDFSAGKKDADKKLDKSAVAFGAKAAADEITATKAQFNFDPAADVVASVLKFTVDGETAIEAQDMTVKFVPVAQDGYTVSTLDLGVIGTLAKNGSSAIANLVLAPDTSYTNLVRISNTSGIAGKFFITAIADDGKNVTFALSDVAGQPASLAAGASTQQMKVADIYAAAEAKGLALTGDKKLRLKVEGEVGSLSLQNYTVSKDGNALNTMNAF</sequence>
<dbReference type="Proteomes" id="UP000005149">
    <property type="component" value="Unassembled WGS sequence"/>
</dbReference>
<protein>
    <recommendedName>
        <fullName evidence="4">S-layer protein</fullName>
    </recommendedName>
</protein>
<dbReference type="HOGENOM" id="CLU_592955_0_0_6"/>
<dbReference type="PATRIC" id="fig|1073377.4.peg.2083"/>
<evidence type="ECO:0000313" key="2">
    <source>
        <dbReference type="EMBL" id="EKB27742.1"/>
    </source>
</evidence>
<organism evidence="2 3">
    <name type="scientific">Aeromonas dhakensis</name>
    <dbReference type="NCBI Taxonomy" id="196024"/>
    <lineage>
        <taxon>Bacteria</taxon>
        <taxon>Pseudomonadati</taxon>
        <taxon>Pseudomonadota</taxon>
        <taxon>Gammaproteobacteria</taxon>
        <taxon>Aeromonadales</taxon>
        <taxon>Aeromonadaceae</taxon>
        <taxon>Aeromonas</taxon>
    </lineage>
</organism>
<gene>
    <name evidence="2" type="ORF">HMPREF1171_02033</name>
</gene>
<proteinExistence type="predicted"/>
<dbReference type="RefSeq" id="WP_005302840.1">
    <property type="nucleotide sequence ID" value="NZ_JDWD01000011.1"/>
</dbReference>